<protein>
    <submittedName>
        <fullName evidence="2">Uncharacterized protein</fullName>
    </submittedName>
</protein>
<dbReference type="EMBL" id="CADCTC010000255">
    <property type="protein sequence ID" value="CAA9292592.1"/>
    <property type="molecule type" value="Genomic_DNA"/>
</dbReference>
<gene>
    <name evidence="2" type="ORF">AVDCRST_MAG77-4831</name>
</gene>
<evidence type="ECO:0000256" key="1">
    <source>
        <dbReference type="SAM" id="MobiDB-lite"/>
    </source>
</evidence>
<feature type="region of interest" description="Disordered" evidence="1">
    <location>
        <begin position="232"/>
        <end position="259"/>
    </location>
</feature>
<sequence>MSRSTCEESKRLDAAEFARQGWLRPNLPGTSSWTRGNQPSGSISWHSYGSRLELSYTITDWRGEKHDYRYSVPVERTATAFGGQRTWWRCPNTRCGRRVQLLYQPPGGRHFLCRRCHDLAYRSQQDRQAPYWRHVDKIRALEERLEHEDLAPRERRRLMRTLWRLSDVEWELPTHPLRGIMAELWERDPDALVHNRRAEAQKMLPRRPAGRPSKAALRERARLLRLGERWLEQEESPPKEKRPPGRPKEKRDYSRRAPFVLATPPSPNVAYCVRCRDRRPLTYRRIVKLSNGRRAMQGRCTECGIKTRRLLPAAPLVA</sequence>
<reference evidence="2" key="1">
    <citation type="submission" date="2020-02" db="EMBL/GenBank/DDBJ databases">
        <authorList>
            <person name="Meier V. D."/>
        </authorList>
    </citation>
    <scope>NUCLEOTIDE SEQUENCE</scope>
    <source>
        <strain evidence="2">AVDCRST_MAG77</strain>
    </source>
</reference>
<organism evidence="2">
    <name type="scientific">uncultured Chloroflexota bacterium</name>
    <dbReference type="NCBI Taxonomy" id="166587"/>
    <lineage>
        <taxon>Bacteria</taxon>
        <taxon>Bacillati</taxon>
        <taxon>Chloroflexota</taxon>
        <taxon>environmental samples</taxon>
    </lineage>
</organism>
<feature type="compositionally biased region" description="Basic and acidic residues" evidence="1">
    <location>
        <begin position="232"/>
        <end position="255"/>
    </location>
</feature>
<proteinExistence type="predicted"/>
<evidence type="ECO:0000313" key="2">
    <source>
        <dbReference type="EMBL" id="CAA9292592.1"/>
    </source>
</evidence>
<name>A0A6J4K0I5_9CHLR</name>
<accession>A0A6J4K0I5</accession>
<dbReference type="AlphaFoldDB" id="A0A6J4K0I5"/>